<dbReference type="CDD" id="cd16936">
    <property type="entry name" value="HATPase_RsbW-like"/>
    <property type="match status" value="1"/>
</dbReference>
<keyword evidence="4" id="KW-1185">Reference proteome</keyword>
<evidence type="ECO:0000313" key="4">
    <source>
        <dbReference type="Proteomes" id="UP000010473"/>
    </source>
</evidence>
<dbReference type="GO" id="GO:0004674">
    <property type="term" value="F:protein serine/threonine kinase activity"/>
    <property type="evidence" value="ECO:0007669"/>
    <property type="project" value="UniProtKB-KW"/>
</dbReference>
<dbReference type="EMBL" id="CP003653">
    <property type="protein sequence ID" value="AFZ36588.1"/>
    <property type="molecule type" value="Genomic_DNA"/>
</dbReference>
<dbReference type="InterPro" id="IPR050267">
    <property type="entry name" value="Anti-sigma-factor_SerPK"/>
</dbReference>
<evidence type="ECO:0000256" key="1">
    <source>
        <dbReference type="ARBA" id="ARBA00022527"/>
    </source>
</evidence>
<dbReference type="eggNOG" id="COG2172">
    <property type="taxonomic scope" value="Bacteria"/>
</dbReference>
<dbReference type="InterPro" id="IPR003594">
    <property type="entry name" value="HATPase_dom"/>
</dbReference>
<keyword evidence="1 3" id="KW-0418">Kinase</keyword>
<dbReference type="KEGG" id="scs:Sta7437_3076"/>
<dbReference type="RefSeq" id="WP_015194253.1">
    <property type="nucleotide sequence ID" value="NC_019748.1"/>
</dbReference>
<name>K9XVN5_STAC7</name>
<sequence>MTREKVIRQFHLQVKTELEALKEILQWFEGVIFPALPQKTGWQCEVALVEAFTNAVRHAHQNLPKNTPIDLEIKLFPNFLEMRIWDRGQPFDLKAQLKNSLENDLNSLEKEGGRGLQFMKKLTDDLQYLNLPDRGNCLVMRKRYPMQDLNFRHSTFNQASC</sequence>
<dbReference type="OrthoDB" id="424943at2"/>
<dbReference type="HOGENOM" id="CLU_090336_16_1_3"/>
<keyword evidence="1 3" id="KW-0723">Serine/threonine-protein kinase</keyword>
<feature type="domain" description="Histidine kinase/HSP90-like ATPase" evidence="2">
    <location>
        <begin position="16"/>
        <end position="142"/>
    </location>
</feature>
<protein>
    <submittedName>
        <fullName evidence="3">Anti-sigma regulatory factor, serine/threonine protein kinase</fullName>
    </submittedName>
</protein>
<evidence type="ECO:0000313" key="3">
    <source>
        <dbReference type="EMBL" id="AFZ36588.1"/>
    </source>
</evidence>
<accession>K9XVN5</accession>
<dbReference type="Gene3D" id="3.30.565.10">
    <property type="entry name" value="Histidine kinase-like ATPase, C-terminal domain"/>
    <property type="match status" value="1"/>
</dbReference>
<proteinExistence type="predicted"/>
<keyword evidence="1 3" id="KW-0808">Transferase</keyword>
<dbReference type="PANTHER" id="PTHR35526">
    <property type="entry name" value="ANTI-SIGMA-F FACTOR RSBW-RELATED"/>
    <property type="match status" value="1"/>
</dbReference>
<gene>
    <name evidence="3" type="ordered locus">Sta7437_3076</name>
</gene>
<dbReference type="Pfam" id="PF13581">
    <property type="entry name" value="HATPase_c_2"/>
    <property type="match status" value="1"/>
</dbReference>
<reference evidence="4" key="1">
    <citation type="journal article" date="2013" name="Proc. Natl. Acad. Sci. U.S.A.">
        <title>Improving the coverage of the cyanobacterial phylum using diversity-driven genome sequencing.</title>
        <authorList>
            <person name="Shih P.M."/>
            <person name="Wu D."/>
            <person name="Latifi A."/>
            <person name="Axen S.D."/>
            <person name="Fewer D.P."/>
            <person name="Talla E."/>
            <person name="Calteau A."/>
            <person name="Cai F."/>
            <person name="Tandeau de Marsac N."/>
            <person name="Rippka R."/>
            <person name="Herdman M."/>
            <person name="Sivonen K."/>
            <person name="Coursin T."/>
            <person name="Laurent T."/>
            <person name="Goodwin L."/>
            <person name="Nolan M."/>
            <person name="Davenport K.W."/>
            <person name="Han C.S."/>
            <person name="Rubin E.M."/>
            <person name="Eisen J.A."/>
            <person name="Woyke T."/>
            <person name="Gugger M."/>
            <person name="Kerfeld C.A."/>
        </authorList>
    </citation>
    <scope>NUCLEOTIDE SEQUENCE [LARGE SCALE GENOMIC DNA]</scope>
    <source>
        <strain evidence="4">ATCC 29371 / PCC 7437</strain>
    </source>
</reference>
<dbReference type="PANTHER" id="PTHR35526:SF3">
    <property type="entry name" value="ANTI-SIGMA-F FACTOR RSBW"/>
    <property type="match status" value="1"/>
</dbReference>
<dbReference type="Proteomes" id="UP000010473">
    <property type="component" value="Chromosome"/>
</dbReference>
<dbReference type="SUPFAM" id="SSF55874">
    <property type="entry name" value="ATPase domain of HSP90 chaperone/DNA topoisomerase II/histidine kinase"/>
    <property type="match status" value="1"/>
</dbReference>
<dbReference type="InterPro" id="IPR036890">
    <property type="entry name" value="HATPase_C_sf"/>
</dbReference>
<dbReference type="AlphaFoldDB" id="K9XVN5"/>
<organism evidence="3 4">
    <name type="scientific">Stanieria cyanosphaera (strain ATCC 29371 / PCC 7437)</name>
    <dbReference type="NCBI Taxonomy" id="111780"/>
    <lineage>
        <taxon>Bacteria</taxon>
        <taxon>Bacillati</taxon>
        <taxon>Cyanobacteriota</taxon>
        <taxon>Cyanophyceae</taxon>
        <taxon>Pleurocapsales</taxon>
        <taxon>Dermocarpellaceae</taxon>
        <taxon>Stanieria</taxon>
    </lineage>
</organism>
<evidence type="ECO:0000259" key="2">
    <source>
        <dbReference type="Pfam" id="PF13581"/>
    </source>
</evidence>
<dbReference type="STRING" id="111780.Sta7437_3076"/>